<dbReference type="GO" id="GO:0004519">
    <property type="term" value="F:endonuclease activity"/>
    <property type="evidence" value="ECO:0007669"/>
    <property type="project" value="InterPro"/>
</dbReference>
<dbReference type="GO" id="GO:0009307">
    <property type="term" value="P:DNA restriction-modification system"/>
    <property type="evidence" value="ECO:0007669"/>
    <property type="project" value="InterPro"/>
</dbReference>
<dbReference type="GO" id="GO:0003677">
    <property type="term" value="F:DNA binding"/>
    <property type="evidence" value="ECO:0007669"/>
    <property type="project" value="InterPro"/>
</dbReference>
<keyword evidence="3" id="KW-1185">Reference proteome</keyword>
<dbReference type="InterPro" id="IPR011335">
    <property type="entry name" value="Restrct_endonuc-II-like"/>
</dbReference>
<evidence type="ECO:0000313" key="3">
    <source>
        <dbReference type="Proteomes" id="UP000232412"/>
    </source>
</evidence>
<proteinExistence type="predicted"/>
<dbReference type="Pfam" id="PF04471">
    <property type="entry name" value="Mrr_cat"/>
    <property type="match status" value="1"/>
</dbReference>
<dbReference type="Proteomes" id="UP000232412">
    <property type="component" value="Unassembled WGS sequence"/>
</dbReference>
<protein>
    <recommendedName>
        <fullName evidence="1">Restriction endonuclease type IV Mrr domain-containing protein</fullName>
    </recommendedName>
</protein>
<reference evidence="3" key="1">
    <citation type="submission" date="2016-12" db="EMBL/GenBank/DDBJ databases">
        <authorList>
            <person name="Herbold C."/>
        </authorList>
    </citation>
    <scope>NUCLEOTIDE SEQUENCE [LARGE SCALE GENOMIC DNA]</scope>
</reference>
<dbReference type="EMBL" id="FRFC01000005">
    <property type="protein sequence ID" value="SHO47567.1"/>
    <property type="molecule type" value="Genomic_DNA"/>
</dbReference>
<dbReference type="OrthoDB" id="31536at2157"/>
<sequence>MMNLSTLVKGIPGIIPGGLSIKDFSMATQTSEDMTKIILDNLMQNGIGEYREEQIHFKDSDKLKTCIIAISMGSPIEEISRMLEWQDFESLAAEVLEKREFDTTKNVILTKPRMQIDVVGIKSGVAILVDCKHWNNMTHSALQEAVKKQIIRTKHFVSKTKVRGAIPAIVTLYQHDLQFIDKVPIIPIHQLDSFCDEFYGNIEEIQSSV</sequence>
<dbReference type="InterPro" id="IPR007560">
    <property type="entry name" value="Restrct_endonuc_IV_Mrr"/>
</dbReference>
<accession>A0A2H1EIJ8</accession>
<name>A0A2H1EIJ8_9ARCH</name>
<evidence type="ECO:0000313" key="2">
    <source>
        <dbReference type="EMBL" id="SHO47567.1"/>
    </source>
</evidence>
<evidence type="ECO:0000259" key="1">
    <source>
        <dbReference type="Pfam" id="PF04471"/>
    </source>
</evidence>
<dbReference type="SUPFAM" id="SSF52980">
    <property type="entry name" value="Restriction endonuclease-like"/>
    <property type="match status" value="1"/>
</dbReference>
<organism evidence="2 3">
    <name type="scientific">Nitrosotalea sinensis</name>
    <dbReference type="NCBI Taxonomy" id="1499975"/>
    <lineage>
        <taxon>Archaea</taxon>
        <taxon>Nitrososphaerota</taxon>
        <taxon>Nitrososphaeria</taxon>
        <taxon>Nitrosotaleales</taxon>
        <taxon>Nitrosotaleaceae</taxon>
        <taxon>Nitrosotalea</taxon>
    </lineage>
</organism>
<dbReference type="AlphaFoldDB" id="A0A2H1EIJ8"/>
<feature type="domain" description="Restriction endonuclease type IV Mrr" evidence="1">
    <location>
        <begin position="82"/>
        <end position="138"/>
    </location>
</feature>
<gene>
    <name evidence="2" type="ORF">NSIN_40133</name>
</gene>